<accession>A0A4D8QVZ2</accession>
<reference evidence="1 2" key="1">
    <citation type="submission" date="2018-09" db="EMBL/GenBank/DDBJ databases">
        <title>Whole genome based analysis of evolution and adaptive divergence in Indian and Brazilian strains of Azospirillum brasilense.</title>
        <authorList>
            <person name="Singh C."/>
            <person name="Tripathi A.K."/>
        </authorList>
    </citation>
    <scope>NUCLEOTIDE SEQUENCE [LARGE SCALE GENOMIC DNA]</scope>
    <source>
        <strain evidence="1 2">MTCC4039</strain>
    </source>
</reference>
<organism evidence="1 2">
    <name type="scientific">Azospirillum brasilense</name>
    <dbReference type="NCBI Taxonomy" id="192"/>
    <lineage>
        <taxon>Bacteria</taxon>
        <taxon>Pseudomonadati</taxon>
        <taxon>Pseudomonadota</taxon>
        <taxon>Alphaproteobacteria</taxon>
        <taxon>Rhodospirillales</taxon>
        <taxon>Azospirillaceae</taxon>
        <taxon>Azospirillum</taxon>
    </lineage>
</organism>
<dbReference type="Proteomes" id="UP000298693">
    <property type="component" value="Chromosome"/>
</dbReference>
<evidence type="ECO:0000313" key="2">
    <source>
        <dbReference type="Proteomes" id="UP000298693"/>
    </source>
</evidence>
<dbReference type="RefSeq" id="WP_137139752.1">
    <property type="nucleotide sequence ID" value="NZ_CP032345.1"/>
</dbReference>
<dbReference type="AlphaFoldDB" id="A0A4D8QVZ2"/>
<sequence>MSADELGLGTDEFVERVLTLVEADGSAAPAKGAERRRVALERRNKAMAATTKAAQSVAASDAPASLKSAKLAVQNARRREADAVYRAAIAEGDDSWKVVIREAAERVGMTVVIPPRPGEVEHYGAKGELVGRSKRVGNKITHYTADGRAVGTTTLSGRKLFSRSVTGAATGKHIIRN</sequence>
<evidence type="ECO:0000313" key="1">
    <source>
        <dbReference type="EMBL" id="QCO15335.1"/>
    </source>
</evidence>
<name>A0A4D8QVZ2_AZOBR</name>
<gene>
    <name evidence="1" type="ORF">D3869_08920</name>
</gene>
<dbReference type="EMBL" id="CP032345">
    <property type="protein sequence ID" value="QCO15335.1"/>
    <property type="molecule type" value="Genomic_DNA"/>
</dbReference>
<protein>
    <submittedName>
        <fullName evidence="1">Uncharacterized protein</fullName>
    </submittedName>
</protein>
<proteinExistence type="predicted"/>